<feature type="region of interest" description="Disordered" evidence="2">
    <location>
        <begin position="530"/>
        <end position="645"/>
    </location>
</feature>
<dbReference type="AlphaFoldDB" id="A0AAU9X4H2"/>
<gene>
    <name evidence="3" type="ORF">PMEA_00017538</name>
</gene>
<feature type="region of interest" description="Disordered" evidence="2">
    <location>
        <begin position="867"/>
        <end position="908"/>
    </location>
</feature>
<organism evidence="3 4">
    <name type="scientific">Pocillopora meandrina</name>
    <dbReference type="NCBI Taxonomy" id="46732"/>
    <lineage>
        <taxon>Eukaryota</taxon>
        <taxon>Metazoa</taxon>
        <taxon>Cnidaria</taxon>
        <taxon>Anthozoa</taxon>
        <taxon>Hexacorallia</taxon>
        <taxon>Scleractinia</taxon>
        <taxon>Astrocoeniina</taxon>
        <taxon>Pocilloporidae</taxon>
        <taxon>Pocillopora</taxon>
    </lineage>
</organism>
<comment type="caution">
    <text evidence="3">The sequence shown here is derived from an EMBL/GenBank/DDBJ whole genome shotgun (WGS) entry which is preliminary data.</text>
</comment>
<accession>A0AAU9X4H2</accession>
<dbReference type="InterPro" id="IPR028092">
    <property type="entry name" value="RD3"/>
</dbReference>
<evidence type="ECO:0000256" key="2">
    <source>
        <dbReference type="SAM" id="MobiDB-lite"/>
    </source>
</evidence>
<dbReference type="EMBL" id="CALNXJ010000030">
    <property type="protein sequence ID" value="CAH3136776.1"/>
    <property type="molecule type" value="Genomic_DNA"/>
</dbReference>
<evidence type="ECO:0000313" key="4">
    <source>
        <dbReference type="Proteomes" id="UP001159428"/>
    </source>
</evidence>
<dbReference type="Pfam" id="PF14473">
    <property type="entry name" value="RD3"/>
    <property type="match status" value="1"/>
</dbReference>
<protein>
    <submittedName>
        <fullName evidence="3">Uncharacterized protein</fullName>
    </submittedName>
</protein>
<feature type="compositionally biased region" description="Basic and acidic residues" evidence="2">
    <location>
        <begin position="555"/>
        <end position="567"/>
    </location>
</feature>
<feature type="coiled-coil region" evidence="1">
    <location>
        <begin position="741"/>
        <end position="768"/>
    </location>
</feature>
<sequence>MQNIFPARELYNSNPCREMWDSEQLSQNFGSCSQGSQNSSTDLFSQSKMSQHKGFGSIDVWSQPTNSQKMPEDGSVKYYMKYMSKPPLFSSESDRQFCQQTAASYKELIESQKKQTAERDGRDVLDSFISLLKDYTKEVKAAMDSFKDSIDTTLASKAEQLASAASESADLIKKLKDDLLEGFGCLRKDMKENEELREIIAKQNKKIAEQDSEIKMLNAQLEDFRKHEAKALEKQEKFLEREDKLLQKLDDISCRQQPHPQVSNPLNLKSFANQRQAFEPLQYPYQTYGAQNPSVVAFPGRTPLAWDSAEISPSSSIPLHHIHPAPQLTLQNPSAIEALPLNVQVPTYGQGTGVSDHIPQQRQDADAIVPFLNTQRQPLPSAQNHHVVTHPTATIAPMRSGSDQDQRFASPQEKDITLAMVSKGKETLKQSEDVVSVVTKQNKGAYLTSPTTCAASNLTKTARPKQSPVVTVHPQVRIKKEDEKGKMKVIIPGSPCAKKARKQDPLDIFVFNLTSSPDKGSFDAQKIDVSSTKNVPEQPVKVHATRSKKVKMQGSKKDTDYVKEVDQNRGGSTQGNLTFKVVKGNSSDSSLRGRVTPALKSKEKNGTDHKSRGRSDTSPNFQSNTPDRPVKASMENGVPRSKEAQRVFQRSKMSFKRNLVAAKRVLSFDASIFVIIFFAGLEEDENIQQITESIRKHTQKRRAANWHQRTKLTQMVSLTSLGLKLKSRDSPPAKADSDVVCEALMMELECQIKEIERINREGEREKKRMANIADYSWLISTPQKSFEIPQMERLALEELASKVRPEDSGNVISEFRGIVEGIPREVKEIPQVMRCIIDKHLLEGSQHSEESTFRWLTRSMSQLRTLSNHTSGKVYPATDDLELQERPEPRRVKSMSDFSRSRELNMSV</sequence>
<feature type="compositionally biased region" description="Basic and acidic residues" evidence="2">
    <location>
        <begin position="600"/>
        <end position="615"/>
    </location>
</feature>
<dbReference type="Proteomes" id="UP001159428">
    <property type="component" value="Unassembled WGS sequence"/>
</dbReference>
<feature type="coiled-coil region" evidence="1">
    <location>
        <begin position="186"/>
        <end position="249"/>
    </location>
</feature>
<dbReference type="PANTHER" id="PTHR28489">
    <property type="entry name" value="RENTINAL DEGENERATION 3-LIKE"/>
    <property type="match status" value="1"/>
</dbReference>
<keyword evidence="1" id="KW-0175">Coiled coil</keyword>
<dbReference type="PANTHER" id="PTHR28489:SF2">
    <property type="entry name" value="RENTINAL DEGENERATION 3-LIKE"/>
    <property type="match status" value="1"/>
</dbReference>
<feature type="compositionally biased region" description="Basic and acidic residues" evidence="2">
    <location>
        <begin position="899"/>
        <end position="908"/>
    </location>
</feature>
<evidence type="ECO:0000313" key="3">
    <source>
        <dbReference type="EMBL" id="CAH3136776.1"/>
    </source>
</evidence>
<proteinExistence type="predicted"/>
<evidence type="ECO:0000256" key="1">
    <source>
        <dbReference type="SAM" id="Coils"/>
    </source>
</evidence>
<keyword evidence="4" id="KW-1185">Reference proteome</keyword>
<name>A0AAU9X4H2_9CNID</name>
<feature type="compositionally biased region" description="Polar residues" evidence="2">
    <location>
        <begin position="616"/>
        <end position="626"/>
    </location>
</feature>
<reference evidence="3 4" key="1">
    <citation type="submission" date="2022-05" db="EMBL/GenBank/DDBJ databases">
        <authorList>
            <consortium name="Genoscope - CEA"/>
            <person name="William W."/>
        </authorList>
    </citation>
    <scope>NUCLEOTIDE SEQUENCE [LARGE SCALE GENOMIC DNA]</scope>
</reference>